<gene>
    <name evidence="1" type="ORF">CYCCA115_LOCUS5490</name>
</gene>
<organism evidence="1 2">
    <name type="scientific">Cylindrotheca closterium</name>
    <dbReference type="NCBI Taxonomy" id="2856"/>
    <lineage>
        <taxon>Eukaryota</taxon>
        <taxon>Sar</taxon>
        <taxon>Stramenopiles</taxon>
        <taxon>Ochrophyta</taxon>
        <taxon>Bacillariophyta</taxon>
        <taxon>Bacillariophyceae</taxon>
        <taxon>Bacillariophycidae</taxon>
        <taxon>Bacillariales</taxon>
        <taxon>Bacillariaceae</taxon>
        <taxon>Cylindrotheca</taxon>
    </lineage>
</organism>
<protein>
    <submittedName>
        <fullName evidence="1">Uncharacterized protein</fullName>
    </submittedName>
</protein>
<sequence>MTCWELHHVWPQILSSVISILASKQYAKVSFVELSSVLIGTGNSGSSTVTNLALTPSSTSLTPFDFSKSLPPDTAVAQDKPQVNTSDLQQFRTPYTQWARRWPAWGPGMLGKTARVPLTSA</sequence>
<dbReference type="Proteomes" id="UP001295423">
    <property type="component" value="Unassembled WGS sequence"/>
</dbReference>
<reference evidence="1" key="1">
    <citation type="submission" date="2023-08" db="EMBL/GenBank/DDBJ databases">
        <authorList>
            <person name="Audoor S."/>
            <person name="Bilcke G."/>
        </authorList>
    </citation>
    <scope>NUCLEOTIDE SEQUENCE</scope>
</reference>
<dbReference type="EMBL" id="CAKOGP040000592">
    <property type="protein sequence ID" value="CAJ1937053.1"/>
    <property type="molecule type" value="Genomic_DNA"/>
</dbReference>
<proteinExistence type="predicted"/>
<evidence type="ECO:0000313" key="2">
    <source>
        <dbReference type="Proteomes" id="UP001295423"/>
    </source>
</evidence>
<comment type="caution">
    <text evidence="1">The sequence shown here is derived from an EMBL/GenBank/DDBJ whole genome shotgun (WGS) entry which is preliminary data.</text>
</comment>
<dbReference type="AlphaFoldDB" id="A0AAD2CK22"/>
<keyword evidence="2" id="KW-1185">Reference proteome</keyword>
<accession>A0AAD2CK22</accession>
<evidence type="ECO:0000313" key="1">
    <source>
        <dbReference type="EMBL" id="CAJ1937053.1"/>
    </source>
</evidence>
<name>A0AAD2CK22_9STRA</name>